<evidence type="ECO:0000313" key="2">
    <source>
        <dbReference type="EMBL" id="GAA4028554.1"/>
    </source>
</evidence>
<sequence length="101" mass="10625">MKIEERLEVAPPIEPTGQKWGHRGSPRLDLHQSGPAETASVEPVSVAIARAEAVHAAGAGAAGSCSIDQEALQGGMRKGLEICNFEPFTLHAIDGSEMTIH</sequence>
<evidence type="ECO:0000256" key="1">
    <source>
        <dbReference type="SAM" id="MobiDB-lite"/>
    </source>
</evidence>
<proteinExistence type="predicted"/>
<dbReference type="Proteomes" id="UP001500456">
    <property type="component" value="Unassembled WGS sequence"/>
</dbReference>
<feature type="region of interest" description="Disordered" evidence="1">
    <location>
        <begin position="1"/>
        <end position="41"/>
    </location>
</feature>
<accession>A0ABP7TML2</accession>
<keyword evidence="3" id="KW-1185">Reference proteome</keyword>
<dbReference type="EMBL" id="BAAAZX010000044">
    <property type="protein sequence ID" value="GAA4028554.1"/>
    <property type="molecule type" value="Genomic_DNA"/>
</dbReference>
<gene>
    <name evidence="2" type="ORF">GCM10022232_88030</name>
</gene>
<reference evidence="3" key="1">
    <citation type="journal article" date="2019" name="Int. J. Syst. Evol. Microbiol.">
        <title>The Global Catalogue of Microorganisms (GCM) 10K type strain sequencing project: providing services to taxonomists for standard genome sequencing and annotation.</title>
        <authorList>
            <consortium name="The Broad Institute Genomics Platform"/>
            <consortium name="The Broad Institute Genome Sequencing Center for Infectious Disease"/>
            <person name="Wu L."/>
            <person name="Ma J."/>
        </authorList>
    </citation>
    <scope>NUCLEOTIDE SEQUENCE [LARGE SCALE GENOMIC DNA]</scope>
    <source>
        <strain evidence="3">JCM 16924</strain>
    </source>
</reference>
<name>A0ABP7TML2_9ACTN</name>
<protein>
    <submittedName>
        <fullName evidence="2">Uncharacterized protein</fullName>
    </submittedName>
</protein>
<evidence type="ECO:0000313" key="3">
    <source>
        <dbReference type="Proteomes" id="UP001500456"/>
    </source>
</evidence>
<comment type="caution">
    <text evidence="2">The sequence shown here is derived from an EMBL/GenBank/DDBJ whole genome shotgun (WGS) entry which is preliminary data.</text>
</comment>
<organism evidence="2 3">
    <name type="scientific">Streptomyces plumbiresistens</name>
    <dbReference type="NCBI Taxonomy" id="511811"/>
    <lineage>
        <taxon>Bacteria</taxon>
        <taxon>Bacillati</taxon>
        <taxon>Actinomycetota</taxon>
        <taxon>Actinomycetes</taxon>
        <taxon>Kitasatosporales</taxon>
        <taxon>Streptomycetaceae</taxon>
        <taxon>Streptomyces</taxon>
    </lineage>
</organism>